<gene>
    <name evidence="5" type="ORF">Tfer_1321</name>
</gene>
<evidence type="ECO:0000256" key="2">
    <source>
        <dbReference type="ARBA" id="ARBA00022801"/>
    </source>
</evidence>
<dbReference type="InterPro" id="IPR001940">
    <property type="entry name" value="Peptidase_S1C"/>
</dbReference>
<keyword evidence="2" id="KW-0378">Hydrolase</keyword>
<dbReference type="GO" id="GO:0006508">
    <property type="term" value="P:proteolysis"/>
    <property type="evidence" value="ECO:0007669"/>
    <property type="project" value="UniProtKB-KW"/>
</dbReference>
<dbReference type="SUPFAM" id="SSF50156">
    <property type="entry name" value="PDZ domain-like"/>
    <property type="match status" value="1"/>
</dbReference>
<dbReference type="GO" id="GO:0004252">
    <property type="term" value="F:serine-type endopeptidase activity"/>
    <property type="evidence" value="ECO:0007669"/>
    <property type="project" value="InterPro"/>
</dbReference>
<evidence type="ECO:0000313" key="5">
    <source>
        <dbReference type="EMBL" id="KNZ69941.1"/>
    </source>
</evidence>
<evidence type="ECO:0000313" key="6">
    <source>
        <dbReference type="Proteomes" id="UP000037175"/>
    </source>
</evidence>
<dbReference type="InterPro" id="IPR001478">
    <property type="entry name" value="PDZ"/>
</dbReference>
<dbReference type="Pfam" id="PF13365">
    <property type="entry name" value="Trypsin_2"/>
    <property type="match status" value="1"/>
</dbReference>
<dbReference type="PROSITE" id="PS50106">
    <property type="entry name" value="PDZ"/>
    <property type="match status" value="1"/>
</dbReference>
<protein>
    <submittedName>
        <fullName evidence="5">HtrA2 peptidase</fullName>
    </submittedName>
</protein>
<dbReference type="EMBL" id="LGTE01000007">
    <property type="protein sequence ID" value="KNZ69941.1"/>
    <property type="molecule type" value="Genomic_DNA"/>
</dbReference>
<evidence type="ECO:0000256" key="1">
    <source>
        <dbReference type="ARBA" id="ARBA00022670"/>
    </source>
</evidence>
<feature type="domain" description="PDZ" evidence="4">
    <location>
        <begin position="296"/>
        <end position="375"/>
    </location>
</feature>
<sequence length="387" mass="41153">MSMETKPKFIRAVAATMVSFLVGAMFVLGGIFAYANYFSDLAKTQTGAAQNVVPASLSVSQANKLPDIAGIVKKVSPAIVNIETVTQISGNSYFTNPFYRDFFGRQMPYHSGAESNRGVGSGFIINKDGYILTNEHVIHGASEINVKVVSYDRPFKAKVIGSDYDLDLAVIKIDAGKDLPYLKMGDSNQVNAGDWAIAIGNPYGLDHTVTVGVVSAKGRPVTIDSREYKNLLQTDAAINPGNSGGPLLNLAGEVIGINTAVNAEAQGIGFAIPTSTVADVLKDLLEKGKVVRPYMGVNIQTLDSSMAQYYGIEKTEGVIIANVLSGSPAEKAGLRAGDVIQKVNGKTVTTAEGLQEIVQKSKVNDKLVVEVYRDGTIKKATVVLAEK</sequence>
<dbReference type="Pfam" id="PF13180">
    <property type="entry name" value="PDZ_2"/>
    <property type="match status" value="1"/>
</dbReference>
<dbReference type="PRINTS" id="PR00834">
    <property type="entry name" value="PROTEASES2C"/>
</dbReference>
<keyword evidence="3" id="KW-1133">Transmembrane helix</keyword>
<dbReference type="InterPro" id="IPR036034">
    <property type="entry name" value="PDZ_sf"/>
</dbReference>
<comment type="caution">
    <text evidence="5">The sequence shown here is derived from an EMBL/GenBank/DDBJ whole genome shotgun (WGS) entry which is preliminary data.</text>
</comment>
<keyword evidence="3" id="KW-0812">Transmembrane</keyword>
<dbReference type="Gene3D" id="2.30.42.10">
    <property type="match status" value="1"/>
</dbReference>
<dbReference type="PATRIC" id="fig|281456.6.peg.1402"/>
<keyword evidence="6" id="KW-1185">Reference proteome</keyword>
<name>A0A0L6W3B7_9FIRM</name>
<dbReference type="PANTHER" id="PTHR43343">
    <property type="entry name" value="PEPTIDASE S12"/>
    <property type="match status" value="1"/>
</dbReference>
<dbReference type="SUPFAM" id="SSF50494">
    <property type="entry name" value="Trypsin-like serine proteases"/>
    <property type="match status" value="1"/>
</dbReference>
<reference evidence="6" key="1">
    <citation type="submission" date="2015-07" db="EMBL/GenBank/DDBJ databases">
        <title>Complete Genome of Thermincola ferriacetica strain Z-0001T.</title>
        <authorList>
            <person name="Lusk B."/>
            <person name="Badalamenti J.P."/>
            <person name="Parameswaran P."/>
            <person name="Bond D.R."/>
            <person name="Torres C.I."/>
        </authorList>
    </citation>
    <scope>NUCLEOTIDE SEQUENCE [LARGE SCALE GENOMIC DNA]</scope>
    <source>
        <strain evidence="6">Z-0001</strain>
    </source>
</reference>
<dbReference type="AlphaFoldDB" id="A0A0L6W3B7"/>
<dbReference type="SMART" id="SM00228">
    <property type="entry name" value="PDZ"/>
    <property type="match status" value="1"/>
</dbReference>
<dbReference type="InterPro" id="IPR051201">
    <property type="entry name" value="Chloro_Bact_Ser_Proteases"/>
</dbReference>
<evidence type="ECO:0000256" key="3">
    <source>
        <dbReference type="SAM" id="Phobius"/>
    </source>
</evidence>
<keyword evidence="3" id="KW-0472">Membrane</keyword>
<keyword evidence="1" id="KW-0645">Protease</keyword>
<dbReference type="Gene3D" id="2.40.10.120">
    <property type="match status" value="1"/>
</dbReference>
<dbReference type="PANTHER" id="PTHR43343:SF3">
    <property type="entry name" value="PROTEASE DO-LIKE 8, CHLOROPLASTIC"/>
    <property type="match status" value="1"/>
</dbReference>
<dbReference type="Proteomes" id="UP000037175">
    <property type="component" value="Unassembled WGS sequence"/>
</dbReference>
<feature type="transmembrane region" description="Helical" evidence="3">
    <location>
        <begin position="12"/>
        <end position="35"/>
    </location>
</feature>
<dbReference type="RefSeq" id="WP_052217381.1">
    <property type="nucleotide sequence ID" value="NZ_LGTE01000007.1"/>
</dbReference>
<organism evidence="5 6">
    <name type="scientific">Thermincola ferriacetica</name>
    <dbReference type="NCBI Taxonomy" id="281456"/>
    <lineage>
        <taxon>Bacteria</taxon>
        <taxon>Bacillati</taxon>
        <taxon>Bacillota</taxon>
        <taxon>Clostridia</taxon>
        <taxon>Eubacteriales</taxon>
        <taxon>Thermincolaceae</taxon>
        <taxon>Thermincola</taxon>
    </lineage>
</organism>
<evidence type="ECO:0000259" key="4">
    <source>
        <dbReference type="PROSITE" id="PS50106"/>
    </source>
</evidence>
<accession>A0A0L6W3B7</accession>
<proteinExistence type="predicted"/>
<dbReference type="InterPro" id="IPR009003">
    <property type="entry name" value="Peptidase_S1_PA"/>
</dbReference>